<dbReference type="EMBL" id="HADY01005446">
    <property type="protein sequence ID" value="SBP43931.1"/>
    <property type="molecule type" value="Transcribed_RNA"/>
</dbReference>
<name>A0A1A7ZNP0_NOTFU</name>
<evidence type="ECO:0000313" key="1">
    <source>
        <dbReference type="EMBL" id="SBP43931.1"/>
    </source>
</evidence>
<reference evidence="1" key="2">
    <citation type="submission" date="2016-06" db="EMBL/GenBank/DDBJ databases">
        <title>The genome of a short-lived fish provides insights into sex chromosome evolution and the genetic control of aging.</title>
        <authorList>
            <person name="Reichwald K."/>
            <person name="Felder M."/>
            <person name="Petzold A."/>
            <person name="Koch P."/>
            <person name="Groth M."/>
            <person name="Platzer M."/>
        </authorList>
    </citation>
    <scope>NUCLEOTIDE SEQUENCE</scope>
    <source>
        <tissue evidence="1">Brain</tissue>
    </source>
</reference>
<accession>A0A1A7ZNP0</accession>
<protein>
    <submittedName>
        <fullName evidence="1">Uncharacterized protein</fullName>
    </submittedName>
</protein>
<dbReference type="EMBL" id="HAEJ01015892">
    <property type="protein sequence ID" value="SBS56349.1"/>
    <property type="molecule type" value="Transcribed_RNA"/>
</dbReference>
<gene>
    <name evidence="1" type="primary">Nfu_g_1_013836</name>
</gene>
<proteinExistence type="predicted"/>
<dbReference type="AlphaFoldDB" id="A0A1A7ZNP0"/>
<sequence>MATLVNDCSLSSSTSPCCSFLLESHCCLLRSGRGGLVTMTLALSYRAGYYGKRKRYNKFLLLDHVCVDPFRWLLDYGPAPVLTDDQTGGRQVYINISYSCFLEE</sequence>
<reference evidence="1" key="1">
    <citation type="submission" date="2016-05" db="EMBL/GenBank/DDBJ databases">
        <authorList>
            <person name="Lavstsen T."/>
            <person name="Jespersen J.S."/>
        </authorList>
    </citation>
    <scope>NUCLEOTIDE SEQUENCE</scope>
    <source>
        <tissue evidence="1">Brain</tissue>
    </source>
</reference>
<organism evidence="1">
    <name type="scientific">Nothobranchius furzeri</name>
    <name type="common">Turquoise killifish</name>
    <dbReference type="NCBI Taxonomy" id="105023"/>
    <lineage>
        <taxon>Eukaryota</taxon>
        <taxon>Metazoa</taxon>
        <taxon>Chordata</taxon>
        <taxon>Craniata</taxon>
        <taxon>Vertebrata</taxon>
        <taxon>Euteleostomi</taxon>
        <taxon>Actinopterygii</taxon>
        <taxon>Neopterygii</taxon>
        <taxon>Teleostei</taxon>
        <taxon>Neoteleostei</taxon>
        <taxon>Acanthomorphata</taxon>
        <taxon>Ovalentaria</taxon>
        <taxon>Atherinomorphae</taxon>
        <taxon>Cyprinodontiformes</taxon>
        <taxon>Nothobranchiidae</taxon>
        <taxon>Nothobranchius</taxon>
    </lineage>
</organism>